<accession>A0A699TN79</accession>
<dbReference type="EMBL" id="BKCJ011245392">
    <property type="protein sequence ID" value="GFD09414.1"/>
    <property type="molecule type" value="Genomic_DNA"/>
</dbReference>
<evidence type="ECO:0000313" key="1">
    <source>
        <dbReference type="EMBL" id="GFD09414.1"/>
    </source>
</evidence>
<name>A0A699TN79_TANCI</name>
<dbReference type="AlphaFoldDB" id="A0A699TN79"/>
<proteinExistence type="predicted"/>
<sequence>MIIPEFNRTKKFLYKVDELRAIFGHMLGASGVQIPENNLDNLYSISEEGTLELVDPQEFLGSVLLETNDLLILGLLTGTFFLAALDFLE</sequence>
<comment type="caution">
    <text evidence="1">The sequence shown here is derived from an EMBL/GenBank/DDBJ whole genome shotgun (WGS) entry which is preliminary data.</text>
</comment>
<gene>
    <name evidence="1" type="ORF">Tci_881383</name>
</gene>
<protein>
    <submittedName>
        <fullName evidence="1">Uncharacterized protein</fullName>
    </submittedName>
</protein>
<reference evidence="1" key="1">
    <citation type="journal article" date="2019" name="Sci. Rep.">
        <title>Draft genome of Tanacetum cinerariifolium, the natural source of mosquito coil.</title>
        <authorList>
            <person name="Yamashiro T."/>
            <person name="Shiraishi A."/>
            <person name="Satake H."/>
            <person name="Nakayama K."/>
        </authorList>
    </citation>
    <scope>NUCLEOTIDE SEQUENCE</scope>
</reference>
<organism evidence="1">
    <name type="scientific">Tanacetum cinerariifolium</name>
    <name type="common">Dalmatian daisy</name>
    <name type="synonym">Chrysanthemum cinerariifolium</name>
    <dbReference type="NCBI Taxonomy" id="118510"/>
    <lineage>
        <taxon>Eukaryota</taxon>
        <taxon>Viridiplantae</taxon>
        <taxon>Streptophyta</taxon>
        <taxon>Embryophyta</taxon>
        <taxon>Tracheophyta</taxon>
        <taxon>Spermatophyta</taxon>
        <taxon>Magnoliopsida</taxon>
        <taxon>eudicotyledons</taxon>
        <taxon>Gunneridae</taxon>
        <taxon>Pentapetalae</taxon>
        <taxon>asterids</taxon>
        <taxon>campanulids</taxon>
        <taxon>Asterales</taxon>
        <taxon>Asteraceae</taxon>
        <taxon>Asteroideae</taxon>
        <taxon>Anthemideae</taxon>
        <taxon>Anthemidinae</taxon>
        <taxon>Tanacetum</taxon>
    </lineage>
</organism>